<evidence type="ECO:0000256" key="7">
    <source>
        <dbReference type="ARBA" id="ARBA00022692"/>
    </source>
</evidence>
<evidence type="ECO:0000256" key="12">
    <source>
        <dbReference type="ARBA" id="ARBA00023128"/>
    </source>
</evidence>
<evidence type="ECO:0000256" key="20">
    <source>
        <dbReference type="ARBA" id="ARBA00072260"/>
    </source>
</evidence>
<dbReference type="Gene3D" id="3.40.30.10">
    <property type="entry name" value="Glutaredoxin"/>
    <property type="match status" value="1"/>
</dbReference>
<feature type="compositionally biased region" description="Acidic residues" evidence="23">
    <location>
        <begin position="245"/>
        <end position="259"/>
    </location>
</feature>
<evidence type="ECO:0000313" key="27">
    <source>
        <dbReference type="EMBL" id="KAB7498076.1"/>
    </source>
</evidence>
<evidence type="ECO:0000256" key="3">
    <source>
        <dbReference type="ARBA" id="ARBA00004613"/>
    </source>
</evidence>
<comment type="subunit">
    <text evidence="19">Interacts with ATP2A2.</text>
</comment>
<keyword evidence="18" id="KW-0449">Lipoprotein</keyword>
<keyword evidence="17" id="KW-0676">Redox-active center</keyword>
<keyword evidence="9" id="KW-0256">Endoplasmic reticulum</keyword>
<dbReference type="InterPro" id="IPR017937">
    <property type="entry name" value="Thioredoxin_CS"/>
</dbReference>
<evidence type="ECO:0000256" key="11">
    <source>
        <dbReference type="ARBA" id="ARBA00022989"/>
    </source>
</evidence>
<keyword evidence="16" id="KW-0413">Isomerase</keyword>
<evidence type="ECO:0000256" key="22">
    <source>
        <dbReference type="ARBA" id="ARBA00076905"/>
    </source>
</evidence>
<dbReference type="GO" id="GO:0031966">
    <property type="term" value="C:mitochondrial membrane"/>
    <property type="evidence" value="ECO:0007669"/>
    <property type="project" value="UniProtKB-SubCell"/>
</dbReference>
<evidence type="ECO:0000256" key="25">
    <source>
        <dbReference type="SAM" id="SignalP"/>
    </source>
</evidence>
<keyword evidence="11 24" id="KW-1133">Transmembrane helix</keyword>
<evidence type="ECO:0000256" key="18">
    <source>
        <dbReference type="ARBA" id="ARBA00023288"/>
    </source>
</evidence>
<keyword evidence="8 25" id="KW-0732">Signal</keyword>
<evidence type="ECO:0000256" key="23">
    <source>
        <dbReference type="SAM" id="MobiDB-lite"/>
    </source>
</evidence>
<evidence type="ECO:0000259" key="26">
    <source>
        <dbReference type="PROSITE" id="PS51352"/>
    </source>
</evidence>
<proteinExistence type="predicted"/>
<dbReference type="SUPFAM" id="SSF52833">
    <property type="entry name" value="Thioredoxin-like"/>
    <property type="match status" value="1"/>
</dbReference>
<dbReference type="PANTHER" id="PTHR46107:SF3">
    <property type="entry name" value="THIOREDOXIN DOMAIN-CONTAINING PROTEIN"/>
    <property type="match status" value="1"/>
</dbReference>
<dbReference type="GO" id="GO:0003756">
    <property type="term" value="F:protein disulfide isomerase activity"/>
    <property type="evidence" value="ECO:0007669"/>
    <property type="project" value="UniProtKB-ARBA"/>
</dbReference>
<evidence type="ECO:0000256" key="10">
    <source>
        <dbReference type="ARBA" id="ARBA00022982"/>
    </source>
</evidence>
<evidence type="ECO:0000256" key="6">
    <source>
        <dbReference type="ARBA" id="ARBA00022553"/>
    </source>
</evidence>
<reference evidence="27 28" key="1">
    <citation type="journal article" date="2019" name="PLoS Biol.">
        <title>Sex chromosomes control vertical transmission of feminizing Wolbachia symbionts in an isopod.</title>
        <authorList>
            <person name="Becking T."/>
            <person name="Chebbi M.A."/>
            <person name="Giraud I."/>
            <person name="Moumen B."/>
            <person name="Laverre T."/>
            <person name="Caubet Y."/>
            <person name="Peccoud J."/>
            <person name="Gilbert C."/>
            <person name="Cordaux R."/>
        </authorList>
    </citation>
    <scope>NUCLEOTIDE SEQUENCE [LARGE SCALE GENOMIC DNA]</scope>
    <source>
        <strain evidence="27">ANa2</strain>
        <tissue evidence="27">Whole body excluding digestive tract and cuticle</tissue>
    </source>
</reference>
<evidence type="ECO:0000256" key="19">
    <source>
        <dbReference type="ARBA" id="ARBA00062962"/>
    </source>
</evidence>
<protein>
    <recommendedName>
        <fullName evidence="20">Thioredoxin-related transmembrane protein 1</fullName>
    </recommendedName>
    <alternativeName>
        <fullName evidence="22">Protein disulfide-isomerase TMX1</fullName>
    </alternativeName>
    <alternativeName>
        <fullName evidence="21">Thioredoxin domain-containing protein 1</fullName>
    </alternativeName>
</protein>
<feature type="signal peptide" evidence="25">
    <location>
        <begin position="1"/>
        <end position="27"/>
    </location>
</feature>
<dbReference type="InterPro" id="IPR013766">
    <property type="entry name" value="Thioredoxin_domain"/>
</dbReference>
<evidence type="ECO:0000256" key="15">
    <source>
        <dbReference type="ARBA" id="ARBA00023157"/>
    </source>
</evidence>
<evidence type="ECO:0000256" key="21">
    <source>
        <dbReference type="ARBA" id="ARBA00075863"/>
    </source>
</evidence>
<keyword evidence="7 24" id="KW-0812">Transmembrane</keyword>
<keyword evidence="13 24" id="KW-0472">Membrane</keyword>
<feature type="region of interest" description="Disordered" evidence="23">
    <location>
        <begin position="231"/>
        <end position="324"/>
    </location>
</feature>
<sequence>MAELGKHLRTIQILSLLLLVFANTCYSKKKLIELDEDNWQDMLRGEWMVEFFAPWCPACKLLQPIWKDFASWSDDLGIYVGQVDVTTSPGLSGRFMVTALPTIFHIKDGVFRQYRGPRDKDEFMSFIEEKKWQALEEIPAWKSPSSIQMSIVAQFFKLSMFLRGVHTSLVEEYGIPHWGSYFIFAIATILIGAILGLILVCFVDFIYSVRTTPMPPEPVIKDMSLSGIEEEEDLIEDRKKGAESQSEDGNENAEEECASEGEGTEKEEEEAVAAAATASAGEIEENASGASGGEQSEPEMVGAPEESTDSSSPTVRKRRARKTD</sequence>
<keyword evidence="4" id="KW-0813">Transport</keyword>
<dbReference type="PROSITE" id="PS00194">
    <property type="entry name" value="THIOREDOXIN_1"/>
    <property type="match status" value="1"/>
</dbReference>
<dbReference type="InterPro" id="IPR036249">
    <property type="entry name" value="Thioredoxin-like_sf"/>
</dbReference>
<evidence type="ECO:0000256" key="24">
    <source>
        <dbReference type="SAM" id="Phobius"/>
    </source>
</evidence>
<evidence type="ECO:0000256" key="13">
    <source>
        <dbReference type="ARBA" id="ARBA00023136"/>
    </source>
</evidence>
<organism evidence="27 28">
    <name type="scientific">Armadillidium nasatum</name>
    <dbReference type="NCBI Taxonomy" id="96803"/>
    <lineage>
        <taxon>Eukaryota</taxon>
        <taxon>Metazoa</taxon>
        <taxon>Ecdysozoa</taxon>
        <taxon>Arthropoda</taxon>
        <taxon>Crustacea</taxon>
        <taxon>Multicrustacea</taxon>
        <taxon>Malacostraca</taxon>
        <taxon>Eumalacostraca</taxon>
        <taxon>Peracarida</taxon>
        <taxon>Isopoda</taxon>
        <taxon>Oniscidea</taxon>
        <taxon>Crinocheta</taxon>
        <taxon>Armadillidiidae</taxon>
        <taxon>Armadillidium</taxon>
    </lineage>
</organism>
<evidence type="ECO:0000256" key="2">
    <source>
        <dbReference type="ARBA" id="ARBA00004583"/>
    </source>
</evidence>
<evidence type="ECO:0000256" key="17">
    <source>
        <dbReference type="ARBA" id="ARBA00023284"/>
    </source>
</evidence>
<evidence type="ECO:0000256" key="16">
    <source>
        <dbReference type="ARBA" id="ARBA00023235"/>
    </source>
</evidence>
<keyword evidence="28" id="KW-1185">Reference proteome</keyword>
<gene>
    <name evidence="27" type="primary">TMX1</name>
    <name evidence="27" type="ORF">Anas_05449</name>
</gene>
<keyword evidence="14" id="KW-0564">Palmitate</keyword>
<evidence type="ECO:0000256" key="9">
    <source>
        <dbReference type="ARBA" id="ARBA00022824"/>
    </source>
</evidence>
<dbReference type="AlphaFoldDB" id="A0A5N5SV30"/>
<keyword evidence="15" id="KW-1015">Disulfide bond</keyword>
<feature type="compositionally biased region" description="Basic residues" evidence="23">
    <location>
        <begin position="315"/>
        <end position="324"/>
    </location>
</feature>
<dbReference type="GO" id="GO:0005576">
    <property type="term" value="C:extracellular region"/>
    <property type="evidence" value="ECO:0007669"/>
    <property type="project" value="UniProtKB-SubCell"/>
</dbReference>
<keyword evidence="5" id="KW-0964">Secreted</keyword>
<keyword evidence="6" id="KW-0597">Phosphoprotein</keyword>
<dbReference type="CDD" id="cd02994">
    <property type="entry name" value="PDI_a_TMX"/>
    <property type="match status" value="1"/>
</dbReference>
<dbReference type="GO" id="GO:0005789">
    <property type="term" value="C:endoplasmic reticulum membrane"/>
    <property type="evidence" value="ECO:0007669"/>
    <property type="project" value="UniProtKB-SubCell"/>
</dbReference>
<comment type="caution">
    <text evidence="27">The sequence shown here is derived from an EMBL/GenBank/DDBJ whole genome shotgun (WGS) entry which is preliminary data.</text>
</comment>
<dbReference type="FunFam" id="3.40.30.10:FF:000117">
    <property type="entry name" value="thioredoxin-related transmembrane protein 1"/>
    <property type="match status" value="1"/>
</dbReference>
<keyword evidence="10" id="KW-0249">Electron transport</keyword>
<accession>A0A5N5SV30</accession>
<feature type="transmembrane region" description="Helical" evidence="24">
    <location>
        <begin position="181"/>
        <end position="207"/>
    </location>
</feature>
<feature type="compositionally biased region" description="Low complexity" evidence="23">
    <location>
        <begin position="272"/>
        <end position="281"/>
    </location>
</feature>
<dbReference type="Pfam" id="PF00085">
    <property type="entry name" value="Thioredoxin"/>
    <property type="match status" value="1"/>
</dbReference>
<evidence type="ECO:0000256" key="8">
    <source>
        <dbReference type="ARBA" id="ARBA00022729"/>
    </source>
</evidence>
<evidence type="ECO:0000256" key="4">
    <source>
        <dbReference type="ARBA" id="ARBA00022448"/>
    </source>
</evidence>
<feature type="domain" description="Thioredoxin" evidence="26">
    <location>
        <begin position="20"/>
        <end position="132"/>
    </location>
</feature>
<evidence type="ECO:0000256" key="1">
    <source>
        <dbReference type="ARBA" id="ARBA00004115"/>
    </source>
</evidence>
<evidence type="ECO:0000313" key="28">
    <source>
        <dbReference type="Proteomes" id="UP000326759"/>
    </source>
</evidence>
<dbReference type="PROSITE" id="PS51352">
    <property type="entry name" value="THIOREDOXIN_2"/>
    <property type="match status" value="1"/>
</dbReference>
<dbReference type="GO" id="GO:0015036">
    <property type="term" value="F:disulfide oxidoreductase activity"/>
    <property type="evidence" value="ECO:0007669"/>
    <property type="project" value="TreeGrafter"/>
</dbReference>
<feature type="chain" id="PRO_5024460009" description="Thioredoxin-related transmembrane protein 1" evidence="25">
    <location>
        <begin position="28"/>
        <end position="324"/>
    </location>
</feature>
<evidence type="ECO:0000256" key="14">
    <source>
        <dbReference type="ARBA" id="ARBA00023139"/>
    </source>
</evidence>
<dbReference type="EMBL" id="SEYY01019634">
    <property type="protein sequence ID" value="KAB7498076.1"/>
    <property type="molecule type" value="Genomic_DNA"/>
</dbReference>
<evidence type="ECO:0000256" key="5">
    <source>
        <dbReference type="ARBA" id="ARBA00022525"/>
    </source>
</evidence>
<dbReference type="InterPro" id="IPR052454">
    <property type="entry name" value="TMX_domain-containing"/>
</dbReference>
<dbReference type="OrthoDB" id="7869097at2759"/>
<keyword evidence="12" id="KW-0496">Mitochondrion</keyword>
<dbReference type="PANTHER" id="PTHR46107">
    <property type="entry name" value="DUMPY: SHORTER THAN WILD-TYPE"/>
    <property type="match status" value="1"/>
</dbReference>
<name>A0A5N5SV30_9CRUS</name>
<dbReference type="Proteomes" id="UP000326759">
    <property type="component" value="Unassembled WGS sequence"/>
</dbReference>
<comment type="subcellular location">
    <subcellularLocation>
        <location evidence="1">Endoplasmic reticulum membrane</location>
        <topology evidence="1">Single-pass type I membrane protein</topology>
    </subcellularLocation>
    <subcellularLocation>
        <location evidence="2">Mitochondrion membrane</location>
        <topology evidence="2">Single-pass type I membrane protein</topology>
    </subcellularLocation>
    <subcellularLocation>
        <location evidence="3">Secreted</location>
    </subcellularLocation>
</comment>